<dbReference type="InterPro" id="IPR013320">
    <property type="entry name" value="ConA-like_dom_sf"/>
</dbReference>
<evidence type="ECO:0000313" key="1">
    <source>
        <dbReference type="EMBL" id="ALC20129.1"/>
    </source>
</evidence>
<dbReference type="InterPro" id="IPR008928">
    <property type="entry name" value="6-hairpin_glycosidase_sf"/>
</dbReference>
<dbReference type="PANTHER" id="PTHR31151">
    <property type="entry name" value="PROLINE-TRNA LIGASE (DUF1680)"/>
    <property type="match status" value="1"/>
</dbReference>
<dbReference type="EMBL" id="CP011340">
    <property type="protein sequence ID" value="ALC20129.1"/>
    <property type="molecule type" value="Genomic_DNA"/>
</dbReference>
<dbReference type="InterPro" id="IPR012878">
    <property type="entry name" value="Beta-AFase-like_GH127_cat"/>
</dbReference>
<dbReference type="PROSITE" id="PS51318">
    <property type="entry name" value="TAT"/>
    <property type="match status" value="1"/>
</dbReference>
<dbReference type="OrthoDB" id="9757939at2"/>
<accession>A0A0M3QHP7</accession>
<evidence type="ECO:0000313" key="2">
    <source>
        <dbReference type="Proteomes" id="UP000060513"/>
    </source>
</evidence>
<dbReference type="SUPFAM" id="SSF49899">
    <property type="entry name" value="Concanavalin A-like lectins/glucanases"/>
    <property type="match status" value="1"/>
</dbReference>
<sequence length="942" mass="102053">MSSPFGRRQFLAGASLVGALPLLGSSAGTASAASLVTAAGPGPAAPATPSMWTAQPFPLGDAALGAGLFADKRSLVLDFGRSYDVHRLLQVFRANAGLSTRGAVAPGGWEGLDGEARGNLRGHFTGHFLSMLSQAYVSTREQVFADKIGTMVDGLAECREALRRDPAVLSVPGRFTTAAENPRGSYQFVDLPATVLGGASDLTIAVWVRPAHSANWARVWDFGDGTDRYLYLAQSDAAGVPRFAITTAGAAQEQGIDGTAPLPLNRWSHVAVTLRGSVGTLHVDGVAVGTRSGMTLNPAVLGQLANNWLGRSNYAFDPVYAGAFCGLDIWSRALTPTELSELQGRPAHECAAGAGDVASYPLEETAGGSFADAGDRNGPAVLRRTWGRPTHPGFLAAYPETQFITLESMTSPDYTVVWAPYYTAHKILKGLLDAHLSTGDVRALDLASGMCDWMHSRLALLPSATRRRMWGLFSSGEYGGMVEAVVDVHSLTGRAEHLELARMFDLDPLIDACAENRDVLSGLHANQHIPIFTGLIRLHDATGEERYLTAARNFWDMVVPTRMYGIGGTSTGEFWRDAGVIAGTLGDTTAETCCAHNMLKLSRLLFLHEQDPKYADHYERTLFNQILGSKQDLADAELPLMTYFIGLAPGAVRDFTPKQGTTCCEGTGIESATKYQDSVYFRTRDGSGLYVNLYMASTLDWTDRGVRVTQTTRFPYEQGSTLRIAGSGTFDLHLRVPHWADAGFFVRVNGRAHHGGAAPGSYLTVSRAWRDGDTVEISMPFTLRTEPALDDHDVQCLMYGPVHLVARHEQREFLRFGLFPSASLSGDLVQALTPVPGRPLHFLLDGVGIAPFFEGTTHAYHAYFRREEPRIVFAGLDSGVENPRRSDGTSFLDEVWAAAPFASQAAFRRHVGSVTARWVGDTLMTESQRRRVEETARRARFA</sequence>
<dbReference type="OMA" id="GTTCCEG"/>
<dbReference type="RefSeq" id="WP_005310565.1">
    <property type="nucleotide sequence ID" value="NZ_CP011340.1"/>
</dbReference>
<dbReference type="SUPFAM" id="SSF48208">
    <property type="entry name" value="Six-hairpin glycosidases"/>
    <property type="match status" value="1"/>
</dbReference>
<dbReference type="InterPro" id="IPR049046">
    <property type="entry name" value="Beta-AFase-like_GH127_middle"/>
</dbReference>
<dbReference type="AlphaFoldDB" id="A0A0M3QHP7"/>
<dbReference type="PATRIC" id="fig|38300.4.peg.1934"/>
<organism evidence="1">
    <name type="scientific">Streptomyces pristinaespiralis</name>
    <dbReference type="NCBI Taxonomy" id="38300"/>
    <lineage>
        <taxon>Bacteria</taxon>
        <taxon>Bacillati</taxon>
        <taxon>Actinomycetota</taxon>
        <taxon>Actinomycetes</taxon>
        <taxon>Kitasatosporales</taxon>
        <taxon>Streptomycetaceae</taxon>
        <taxon>Streptomyces</taxon>
    </lineage>
</organism>
<protein>
    <submittedName>
        <fullName evidence="1">Glycosylase</fullName>
    </submittedName>
</protein>
<dbReference type="GeneID" id="97237125"/>
<proteinExistence type="predicted"/>
<dbReference type="STRING" id="38300.SPRI_1823"/>
<dbReference type="PANTHER" id="PTHR31151:SF0">
    <property type="entry name" value="PROLINE-TRNA LIGASE (DUF1680)"/>
    <property type="match status" value="1"/>
</dbReference>
<gene>
    <name evidence="1" type="ORF">SPRI_1823</name>
</gene>
<reference evidence="1 2" key="1">
    <citation type="submission" date="2015-08" db="EMBL/GenBank/DDBJ databases">
        <title>Genome sequence of the pristinamycin over-producing bacterium Streptomyces pristinaespiralis HCCB10218.</title>
        <authorList>
            <person name="Tian J."/>
            <person name="Yang J."/>
            <person name="Li L."/>
            <person name="Ruan L."/>
            <person name="Wei W."/>
            <person name="Zheng G."/>
            <person name="Wei Z."/>
            <person name="Yang S."/>
            <person name="Ge M."/>
            <person name="Jiang W."/>
            <person name="Lu Y."/>
        </authorList>
    </citation>
    <scope>NUCLEOTIDE SEQUENCE [LARGE SCALE GENOMIC DNA]</scope>
    <source>
        <strain evidence="1 2">HCCB 10218</strain>
    </source>
</reference>
<dbReference type="GO" id="GO:0005975">
    <property type="term" value="P:carbohydrate metabolic process"/>
    <property type="evidence" value="ECO:0007669"/>
    <property type="project" value="InterPro"/>
</dbReference>
<dbReference type="Pfam" id="PF07944">
    <property type="entry name" value="Beta-AFase-like_GH127_cat"/>
    <property type="match status" value="2"/>
</dbReference>
<dbReference type="InterPro" id="IPR006311">
    <property type="entry name" value="TAT_signal"/>
</dbReference>
<dbReference type="Proteomes" id="UP000060513">
    <property type="component" value="Chromosome"/>
</dbReference>
<dbReference type="Pfam" id="PF20736">
    <property type="entry name" value="Glyco_hydro127M"/>
    <property type="match status" value="1"/>
</dbReference>
<dbReference type="KEGG" id="spri:SPRI_1823"/>
<dbReference type="Gene3D" id="2.60.120.200">
    <property type="match status" value="1"/>
</dbReference>
<dbReference type="Pfam" id="PF13385">
    <property type="entry name" value="Laminin_G_3"/>
    <property type="match status" value="1"/>
</dbReference>
<name>A0A0M3QHP7_STRPR</name>